<evidence type="ECO:0000313" key="2">
    <source>
        <dbReference type="Proteomes" id="UP001497700"/>
    </source>
</evidence>
<protein>
    <submittedName>
        <fullName evidence="1">Uncharacterized protein</fullName>
    </submittedName>
</protein>
<reference evidence="1 2" key="1">
    <citation type="journal article" date="2022" name="New Phytol.">
        <title>Ecological generalism drives hyperdiversity of secondary metabolite gene clusters in xylarialean endophytes.</title>
        <authorList>
            <person name="Franco M.E.E."/>
            <person name="Wisecaver J.H."/>
            <person name="Arnold A.E."/>
            <person name="Ju Y.M."/>
            <person name="Slot J.C."/>
            <person name="Ahrendt S."/>
            <person name="Moore L.P."/>
            <person name="Eastman K.E."/>
            <person name="Scott K."/>
            <person name="Konkel Z."/>
            <person name="Mondo S.J."/>
            <person name="Kuo A."/>
            <person name="Hayes R.D."/>
            <person name="Haridas S."/>
            <person name="Andreopoulos B."/>
            <person name="Riley R."/>
            <person name="LaButti K."/>
            <person name="Pangilinan J."/>
            <person name="Lipzen A."/>
            <person name="Amirebrahimi M."/>
            <person name="Yan J."/>
            <person name="Adam C."/>
            <person name="Keymanesh K."/>
            <person name="Ng V."/>
            <person name="Louie K."/>
            <person name="Northen T."/>
            <person name="Drula E."/>
            <person name="Henrissat B."/>
            <person name="Hsieh H.M."/>
            <person name="Youens-Clark K."/>
            <person name="Lutzoni F."/>
            <person name="Miadlikowska J."/>
            <person name="Eastwood D.C."/>
            <person name="Hamelin R.C."/>
            <person name="Grigoriev I.V."/>
            <person name="U'Ren J.M."/>
        </authorList>
    </citation>
    <scope>NUCLEOTIDE SEQUENCE [LARGE SCALE GENOMIC DNA]</scope>
    <source>
        <strain evidence="1 2">CBS 119005</strain>
    </source>
</reference>
<organism evidence="1 2">
    <name type="scientific">Hypoxylon rubiginosum</name>
    <dbReference type="NCBI Taxonomy" id="110542"/>
    <lineage>
        <taxon>Eukaryota</taxon>
        <taxon>Fungi</taxon>
        <taxon>Dikarya</taxon>
        <taxon>Ascomycota</taxon>
        <taxon>Pezizomycotina</taxon>
        <taxon>Sordariomycetes</taxon>
        <taxon>Xylariomycetidae</taxon>
        <taxon>Xylariales</taxon>
        <taxon>Hypoxylaceae</taxon>
        <taxon>Hypoxylon</taxon>
    </lineage>
</organism>
<dbReference type="EMBL" id="MU393429">
    <property type="protein sequence ID" value="KAI4869602.1"/>
    <property type="molecule type" value="Genomic_DNA"/>
</dbReference>
<evidence type="ECO:0000313" key="1">
    <source>
        <dbReference type="EMBL" id="KAI4869602.1"/>
    </source>
</evidence>
<comment type="caution">
    <text evidence="1">The sequence shown here is derived from an EMBL/GenBank/DDBJ whole genome shotgun (WGS) entry which is preliminary data.</text>
</comment>
<accession>A0ACB9ZD07</accession>
<dbReference type="Proteomes" id="UP001497700">
    <property type="component" value="Unassembled WGS sequence"/>
</dbReference>
<proteinExistence type="predicted"/>
<keyword evidence="2" id="KW-1185">Reference proteome</keyword>
<gene>
    <name evidence="1" type="ORF">F4820DRAFT_384488</name>
</gene>
<sequence length="723" mass="82133">MEVSSLLQPAEMPTKPSLRCSLQSIHDDEKECDEQRLTKKWQSKAIALCKDLWPSAKHNTLSVKYLSHGSYNTVFSLSMVMTDGQPVEYVLRIPDAELPIPRTAAILEYLNEFTDLKVPRVITWDATANNSLENSYIILSRIPGKCLQDVWEDLTHDQKLRLAQELAQQFLQIESVTNSSAGAIKVHEKGFRHGDEVSERIFVEALATDIWEAPGNPINWFNGDNGLLPLERLRHDPPNLNVNDIMLAIFKRRIYQAKNYTDPQDCYLDTYELCQDVVEDMVKLGIFESESDAICLHHTDLFPRNIMVDFSPDITITGVLDWDVTLFAPRFAGRAPPRWLWQSTPQDESEYAKFDMEPLDPNDNEPDSPENAEIKIAFEAAVGEKWLSESTEKWYPFARRLLRFGRQNIYDEDVSNLLMWTRKWISVIGEESDASDVESLSTEELDDSEDGETDEDDGVFSNQGDEDPLMSGEGPATSSTAPQENLEHEEQPTNIKILEYDSLEYSSSCDSKNQETGHSIEKDPIEERWDAEAMIRRAWDCFRSLLVNPPDEEIQMPRHVDSSIKNIQDWLESQSVASLDKKHSEREPSIRHVRDWLEGTQKRPDSSMSATTAKEEDKFTVTIAKLTPKADDNESRMGAILDWAVSSPRTSLEVGPAVPEIPATTTRQHENPKGDSESSWSLGGRKVVLEGPWLCIFLSFIIVQLALTLALGIWLLAHGCWDR</sequence>
<name>A0ACB9ZD07_9PEZI</name>